<accession>A0A1C7P3S7</accession>
<dbReference type="Pfam" id="PF03466">
    <property type="entry name" value="LysR_substrate"/>
    <property type="match status" value="1"/>
</dbReference>
<proteinExistence type="inferred from homology"/>
<dbReference type="PATRIC" id="fig|1612624.7.peg.1237"/>
<dbReference type="Gene3D" id="3.40.190.10">
    <property type="entry name" value="Periplasmic binding protein-like II"/>
    <property type="match status" value="2"/>
</dbReference>
<evidence type="ECO:0000313" key="6">
    <source>
        <dbReference type="EMBL" id="OBZ95932.1"/>
    </source>
</evidence>
<dbReference type="GO" id="GO:0006351">
    <property type="term" value="P:DNA-templated transcription"/>
    <property type="evidence" value="ECO:0007669"/>
    <property type="project" value="TreeGrafter"/>
</dbReference>
<keyword evidence="3" id="KW-0238">DNA-binding</keyword>
<evidence type="ECO:0000256" key="4">
    <source>
        <dbReference type="ARBA" id="ARBA00023163"/>
    </source>
</evidence>
<comment type="similarity">
    <text evidence="1">Belongs to the LysR transcriptional regulatory family.</text>
</comment>
<evidence type="ECO:0000256" key="3">
    <source>
        <dbReference type="ARBA" id="ARBA00023125"/>
    </source>
</evidence>
<reference evidence="6 7" key="1">
    <citation type="journal article" date="2016" name="Syst. Appl. Microbiol.">
        <title>Pararhizobium polonicum sp. nov. isolated from tumors on stone fruit rootstocks.</title>
        <authorList>
            <person name="Pulawska J."/>
            <person name="Kuzmanovic N."/>
            <person name="Willems A."/>
            <person name="Pothier J.F."/>
        </authorList>
    </citation>
    <scope>NUCLEOTIDE SEQUENCE [LARGE SCALE GENOMIC DNA]</scope>
    <source>
        <strain evidence="6 7">F5.1</strain>
    </source>
</reference>
<dbReference type="STRING" id="1612624.ADU59_05910"/>
<dbReference type="InterPro" id="IPR005119">
    <property type="entry name" value="LysR_subst-bd"/>
</dbReference>
<dbReference type="RefSeq" id="WP_068952709.1">
    <property type="nucleotide sequence ID" value="NZ_LGLV01000005.1"/>
</dbReference>
<comment type="caution">
    <text evidence="6">The sequence shown here is derived from an EMBL/GenBank/DDBJ whole genome shotgun (WGS) entry which is preliminary data.</text>
</comment>
<dbReference type="CDD" id="cd08432">
    <property type="entry name" value="PBP2_GcdR_TrpI_HvrB_AmpR_like"/>
    <property type="match status" value="1"/>
</dbReference>
<dbReference type="AlphaFoldDB" id="A0A1C7P3S7"/>
<keyword evidence="7" id="KW-1185">Reference proteome</keyword>
<dbReference type="SUPFAM" id="SSF46785">
    <property type="entry name" value="Winged helix' DNA-binding domain"/>
    <property type="match status" value="1"/>
</dbReference>
<protein>
    <submittedName>
        <fullName evidence="6">LysR family transcriptional regulator</fullName>
    </submittedName>
</protein>
<dbReference type="Gene3D" id="1.10.10.10">
    <property type="entry name" value="Winged helix-like DNA-binding domain superfamily/Winged helix DNA-binding domain"/>
    <property type="match status" value="1"/>
</dbReference>
<gene>
    <name evidence="6" type="ORF">ADU59_05910</name>
</gene>
<dbReference type="PANTHER" id="PTHR30537:SF74">
    <property type="entry name" value="HTH-TYPE TRANSCRIPTIONAL REGULATOR TRPI"/>
    <property type="match status" value="1"/>
</dbReference>
<dbReference type="InterPro" id="IPR036388">
    <property type="entry name" value="WH-like_DNA-bd_sf"/>
</dbReference>
<dbReference type="PROSITE" id="PS50931">
    <property type="entry name" value="HTH_LYSR"/>
    <property type="match status" value="1"/>
</dbReference>
<keyword evidence="2" id="KW-0805">Transcription regulation</keyword>
<dbReference type="SUPFAM" id="SSF53850">
    <property type="entry name" value="Periplasmic binding protein-like II"/>
    <property type="match status" value="1"/>
</dbReference>
<dbReference type="OrthoDB" id="9793571at2"/>
<feature type="domain" description="HTH lysR-type" evidence="5">
    <location>
        <begin position="7"/>
        <end position="64"/>
    </location>
</feature>
<dbReference type="InterPro" id="IPR036390">
    <property type="entry name" value="WH_DNA-bd_sf"/>
</dbReference>
<dbReference type="InterPro" id="IPR000847">
    <property type="entry name" value="LysR_HTH_N"/>
</dbReference>
<evidence type="ECO:0000256" key="1">
    <source>
        <dbReference type="ARBA" id="ARBA00009437"/>
    </source>
</evidence>
<name>A0A1C7P3S7_9HYPH</name>
<organism evidence="6 7">
    <name type="scientific">Pararhizobium polonicum</name>
    <dbReference type="NCBI Taxonomy" id="1612624"/>
    <lineage>
        <taxon>Bacteria</taxon>
        <taxon>Pseudomonadati</taxon>
        <taxon>Pseudomonadota</taxon>
        <taxon>Alphaproteobacteria</taxon>
        <taxon>Hyphomicrobiales</taxon>
        <taxon>Rhizobiaceae</taxon>
        <taxon>Rhizobium/Agrobacterium group</taxon>
        <taxon>Pararhizobium</taxon>
    </lineage>
</organism>
<sequence>MKDLNTVHLNGLRAVEAVGRLGSLQAAAAELGVTIGAVSQQIVKTEKQLGRVLFERSPRGLVATPFGESILPRLTGGFETLDQAVALARRRDETILTISVAPVFAARWLVHRLDHFTEKHPDIRLRIDATTALVNLESAGVDVGIRVGAGNWPDVKSELLLEQEVFPVCSPAMAENLKEPKDILGLPAVIDGRSMFSWETWLREVGLSGETMTARHVFNEASLCLDAAIAGQGVMLAWQTLAGYSIIEGRLVMPYPIRVKTGFAHYFVTPPSRRESKTVSAFKQWVRAEIAESMRRLGFA</sequence>
<dbReference type="EMBL" id="LGLV01000005">
    <property type="protein sequence ID" value="OBZ95932.1"/>
    <property type="molecule type" value="Genomic_DNA"/>
</dbReference>
<dbReference type="InterPro" id="IPR058163">
    <property type="entry name" value="LysR-type_TF_proteobact-type"/>
</dbReference>
<evidence type="ECO:0000256" key="2">
    <source>
        <dbReference type="ARBA" id="ARBA00023015"/>
    </source>
</evidence>
<dbReference type="Pfam" id="PF00126">
    <property type="entry name" value="HTH_1"/>
    <property type="match status" value="1"/>
</dbReference>
<evidence type="ECO:0000313" key="7">
    <source>
        <dbReference type="Proteomes" id="UP000093111"/>
    </source>
</evidence>
<dbReference type="GO" id="GO:0043565">
    <property type="term" value="F:sequence-specific DNA binding"/>
    <property type="evidence" value="ECO:0007669"/>
    <property type="project" value="TreeGrafter"/>
</dbReference>
<dbReference type="Proteomes" id="UP000093111">
    <property type="component" value="Unassembled WGS sequence"/>
</dbReference>
<dbReference type="PANTHER" id="PTHR30537">
    <property type="entry name" value="HTH-TYPE TRANSCRIPTIONAL REGULATOR"/>
    <property type="match status" value="1"/>
</dbReference>
<evidence type="ECO:0000259" key="5">
    <source>
        <dbReference type="PROSITE" id="PS50931"/>
    </source>
</evidence>
<dbReference type="GO" id="GO:0003700">
    <property type="term" value="F:DNA-binding transcription factor activity"/>
    <property type="evidence" value="ECO:0007669"/>
    <property type="project" value="InterPro"/>
</dbReference>
<keyword evidence="4" id="KW-0804">Transcription</keyword>